<dbReference type="Gene3D" id="6.10.340.10">
    <property type="match status" value="1"/>
</dbReference>
<dbReference type="SMART" id="SM00304">
    <property type="entry name" value="HAMP"/>
    <property type="match status" value="2"/>
</dbReference>
<feature type="transmembrane region" description="Helical" evidence="9">
    <location>
        <begin position="184"/>
        <end position="206"/>
    </location>
</feature>
<evidence type="ECO:0000256" key="3">
    <source>
        <dbReference type="ARBA" id="ARBA00022692"/>
    </source>
</evidence>
<feature type="transmembrane region" description="Helical" evidence="9">
    <location>
        <begin position="12"/>
        <end position="32"/>
    </location>
</feature>
<dbReference type="InterPro" id="IPR004089">
    <property type="entry name" value="MCPsignal_dom"/>
</dbReference>
<evidence type="ECO:0000256" key="8">
    <source>
        <dbReference type="PROSITE-ProRule" id="PRU00284"/>
    </source>
</evidence>
<keyword evidence="2" id="KW-1003">Cell membrane</keyword>
<dbReference type="PANTHER" id="PTHR32089">
    <property type="entry name" value="METHYL-ACCEPTING CHEMOTAXIS PROTEIN MCPB"/>
    <property type="match status" value="1"/>
</dbReference>
<dbReference type="Proteomes" id="UP000198935">
    <property type="component" value="Unassembled WGS sequence"/>
</dbReference>
<dbReference type="InterPro" id="IPR003660">
    <property type="entry name" value="HAMP_dom"/>
</dbReference>
<dbReference type="EMBL" id="FNPI01000017">
    <property type="protein sequence ID" value="SDZ56211.1"/>
    <property type="molecule type" value="Genomic_DNA"/>
</dbReference>
<evidence type="ECO:0000256" key="2">
    <source>
        <dbReference type="ARBA" id="ARBA00022475"/>
    </source>
</evidence>
<dbReference type="InterPro" id="IPR004090">
    <property type="entry name" value="Chemotax_Me-accpt_rcpt"/>
</dbReference>
<proteinExistence type="inferred from homology"/>
<dbReference type="OrthoDB" id="9814363at2"/>
<keyword evidence="4 9" id="KW-1133">Transmembrane helix</keyword>
<dbReference type="InterPro" id="IPR029151">
    <property type="entry name" value="Sensor-like_sf"/>
</dbReference>
<keyword evidence="13" id="KW-1185">Reference proteome</keyword>
<dbReference type="PROSITE" id="PS50111">
    <property type="entry name" value="CHEMOTAXIS_TRANSDUC_2"/>
    <property type="match status" value="1"/>
</dbReference>
<dbReference type="CDD" id="cd06225">
    <property type="entry name" value="HAMP"/>
    <property type="match status" value="1"/>
</dbReference>
<dbReference type="GO" id="GO:0004888">
    <property type="term" value="F:transmembrane signaling receptor activity"/>
    <property type="evidence" value="ECO:0007669"/>
    <property type="project" value="InterPro"/>
</dbReference>
<evidence type="ECO:0000313" key="13">
    <source>
        <dbReference type="Proteomes" id="UP000198935"/>
    </source>
</evidence>
<dbReference type="SUPFAM" id="SSF103190">
    <property type="entry name" value="Sensory domain-like"/>
    <property type="match status" value="1"/>
</dbReference>
<accession>A0A1H3U2C7</accession>
<dbReference type="Pfam" id="PF00015">
    <property type="entry name" value="MCPsignal"/>
    <property type="match status" value="1"/>
</dbReference>
<keyword evidence="5 9" id="KW-0472">Membrane</keyword>
<dbReference type="PROSITE" id="PS50885">
    <property type="entry name" value="HAMP"/>
    <property type="match status" value="1"/>
</dbReference>
<dbReference type="Pfam" id="PF17202">
    <property type="entry name" value="sCache_3_3"/>
    <property type="match status" value="1"/>
</dbReference>
<gene>
    <name evidence="12" type="ORF">SAMN05421736_11759</name>
</gene>
<name>A0A1H3U2C7_9BACI</name>
<dbReference type="PRINTS" id="PR00260">
    <property type="entry name" value="CHEMTRNSDUCR"/>
</dbReference>
<evidence type="ECO:0000259" key="10">
    <source>
        <dbReference type="PROSITE" id="PS50111"/>
    </source>
</evidence>
<evidence type="ECO:0000256" key="6">
    <source>
        <dbReference type="ARBA" id="ARBA00023224"/>
    </source>
</evidence>
<comment type="subcellular location">
    <subcellularLocation>
        <location evidence="1">Cell membrane</location>
        <topology evidence="1">Multi-pass membrane protein</topology>
    </subcellularLocation>
</comment>
<evidence type="ECO:0000313" key="12">
    <source>
        <dbReference type="EMBL" id="SDZ56211.1"/>
    </source>
</evidence>
<dbReference type="SUPFAM" id="SSF58104">
    <property type="entry name" value="Methyl-accepting chemotaxis protein (MCP) signaling domain"/>
    <property type="match status" value="1"/>
</dbReference>
<dbReference type="GO" id="GO:0006935">
    <property type="term" value="P:chemotaxis"/>
    <property type="evidence" value="ECO:0007669"/>
    <property type="project" value="InterPro"/>
</dbReference>
<evidence type="ECO:0000256" key="9">
    <source>
        <dbReference type="SAM" id="Phobius"/>
    </source>
</evidence>
<dbReference type="AlphaFoldDB" id="A0A1H3U2C7"/>
<organism evidence="12 13">
    <name type="scientific">Evansella caseinilytica</name>
    <dbReference type="NCBI Taxonomy" id="1503961"/>
    <lineage>
        <taxon>Bacteria</taxon>
        <taxon>Bacillati</taxon>
        <taxon>Bacillota</taxon>
        <taxon>Bacilli</taxon>
        <taxon>Bacillales</taxon>
        <taxon>Bacillaceae</taxon>
        <taxon>Evansella</taxon>
    </lineage>
</organism>
<keyword evidence="3 9" id="KW-0812">Transmembrane</keyword>
<dbReference type="CDD" id="cd11386">
    <property type="entry name" value="MCP_signal"/>
    <property type="match status" value="1"/>
</dbReference>
<sequence length="565" mass="60048">MKWMNNLKFGTKLNVVIIGILLVFSIIILFVVRAEITDSIKETAVNKAQSDLALSYSLIDHKYPGEWSIQNGELYKGDTRINENDDLVDSVAEMTEGTVTVFQGDTRVATNVITDGQRAVGTQASDSVIQATLVEGNNYYGEADVAGHVYQTAYMPVTDSSGEIIGMWYVGASQAFISESITSVMIHFFITLLIILAVAVALVYFFSRRIRQRLTTITVALEKAGSGNFTAVSADRSEDEIGQLSQSYNKMKDSLIDLIGQVAQSSEQVAASSEQLSASAEETSKAAESIAISIQEVASGADKQVESTDKISAAAADLSNGMEQISLNIETVNNTSKKAALQAKSGTEVLTNTVNHMQQISDKTLSTAKLIELLGGKSHEIGNIVNLITDVAAQTNLLALNAAIEAARAGEHGKGFAVVADEVRKLAEQSNTSASQINTLVEEIQDVIAQSVSAMSEGRQAVDSGIGFVDQAGDAFHSIAGSIDDVSGQVGEVSAAIQQMTAATQAIVSAINVSKEILVTSAENTQNVAASGEEQNASMEEITSSAEALSLMAEELQQAIQKFKY</sequence>
<keyword evidence="6 8" id="KW-0807">Transducer</keyword>
<dbReference type="InterPro" id="IPR033463">
    <property type="entry name" value="sCache_3"/>
</dbReference>
<dbReference type="GO" id="GO:0005886">
    <property type="term" value="C:plasma membrane"/>
    <property type="evidence" value="ECO:0007669"/>
    <property type="project" value="UniProtKB-SubCell"/>
</dbReference>
<evidence type="ECO:0000256" key="5">
    <source>
        <dbReference type="ARBA" id="ARBA00023136"/>
    </source>
</evidence>
<feature type="domain" description="HAMP" evidence="11">
    <location>
        <begin position="208"/>
        <end position="260"/>
    </location>
</feature>
<evidence type="ECO:0000256" key="7">
    <source>
        <dbReference type="ARBA" id="ARBA00029447"/>
    </source>
</evidence>
<dbReference type="Gene3D" id="1.10.287.950">
    <property type="entry name" value="Methyl-accepting chemotaxis protein"/>
    <property type="match status" value="1"/>
</dbReference>
<dbReference type="PANTHER" id="PTHR32089:SF112">
    <property type="entry name" value="LYSOZYME-LIKE PROTEIN-RELATED"/>
    <property type="match status" value="1"/>
</dbReference>
<evidence type="ECO:0000256" key="4">
    <source>
        <dbReference type="ARBA" id="ARBA00022989"/>
    </source>
</evidence>
<evidence type="ECO:0000259" key="11">
    <source>
        <dbReference type="PROSITE" id="PS50885"/>
    </source>
</evidence>
<comment type="similarity">
    <text evidence="7">Belongs to the methyl-accepting chemotaxis (MCP) protein family.</text>
</comment>
<evidence type="ECO:0000256" key="1">
    <source>
        <dbReference type="ARBA" id="ARBA00004651"/>
    </source>
</evidence>
<dbReference type="GO" id="GO:0007165">
    <property type="term" value="P:signal transduction"/>
    <property type="evidence" value="ECO:0007669"/>
    <property type="project" value="UniProtKB-KW"/>
</dbReference>
<dbReference type="Pfam" id="PF00672">
    <property type="entry name" value="HAMP"/>
    <property type="match status" value="1"/>
</dbReference>
<feature type="domain" description="Methyl-accepting transducer" evidence="10">
    <location>
        <begin position="279"/>
        <end position="515"/>
    </location>
</feature>
<protein>
    <submittedName>
        <fullName evidence="12">Methyl-accepting chemotaxis protein</fullName>
    </submittedName>
</protein>
<dbReference type="STRING" id="1503961.SAMN05421736_11759"/>
<reference evidence="13" key="1">
    <citation type="submission" date="2016-10" db="EMBL/GenBank/DDBJ databases">
        <authorList>
            <person name="Varghese N."/>
            <person name="Submissions S."/>
        </authorList>
    </citation>
    <scope>NUCLEOTIDE SEQUENCE [LARGE SCALE GENOMIC DNA]</scope>
    <source>
        <strain evidence="13">SP</strain>
    </source>
</reference>
<dbReference type="SMART" id="SM00283">
    <property type="entry name" value="MA"/>
    <property type="match status" value="1"/>
</dbReference>